<dbReference type="AlphaFoldDB" id="A0A0P9HD68"/>
<comment type="caution">
    <text evidence="2">The sequence shown here is derived from an EMBL/GenBank/DDBJ whole genome shotgun (WGS) entry which is preliminary data.</text>
</comment>
<keyword evidence="1" id="KW-0472">Membrane</keyword>
<feature type="transmembrane region" description="Helical" evidence="1">
    <location>
        <begin position="49"/>
        <end position="72"/>
    </location>
</feature>
<dbReference type="Proteomes" id="UP000050509">
    <property type="component" value="Unassembled WGS sequence"/>
</dbReference>
<name>A0A0P9HD68_9CHLR</name>
<proteinExistence type="predicted"/>
<keyword evidence="1" id="KW-1133">Transmembrane helix</keyword>
<feature type="non-terminal residue" evidence="2">
    <location>
        <position position="139"/>
    </location>
</feature>
<evidence type="ECO:0000313" key="2">
    <source>
        <dbReference type="EMBL" id="KPV52547.1"/>
    </source>
</evidence>
<evidence type="ECO:0000313" key="3">
    <source>
        <dbReference type="Proteomes" id="UP000050509"/>
    </source>
</evidence>
<dbReference type="SUPFAM" id="SSF103473">
    <property type="entry name" value="MFS general substrate transporter"/>
    <property type="match status" value="1"/>
</dbReference>
<evidence type="ECO:0000256" key="1">
    <source>
        <dbReference type="SAM" id="Phobius"/>
    </source>
</evidence>
<organism evidence="2 3">
    <name type="scientific">Kouleothrix aurantiaca</name>
    <dbReference type="NCBI Taxonomy" id="186479"/>
    <lineage>
        <taxon>Bacteria</taxon>
        <taxon>Bacillati</taxon>
        <taxon>Chloroflexota</taxon>
        <taxon>Chloroflexia</taxon>
        <taxon>Chloroflexales</taxon>
        <taxon>Roseiflexineae</taxon>
        <taxon>Roseiflexaceae</taxon>
        <taxon>Kouleothrix</taxon>
    </lineage>
</organism>
<sequence>MSAAPTPQQPLGLAARLYLAHIALLTINLAIVGLLFNLAVLAFGFSIDFLGILNTVSFSTSVIFSLPLLWLLGRLPLRLALITSAGLQVLGVTLLALWPQSIGLLMASGMLGAAAVLFDISAAPFMMRHSTNATRDRLF</sequence>
<reference evidence="2 3" key="1">
    <citation type="submission" date="2015-09" db="EMBL/GenBank/DDBJ databases">
        <title>Draft genome sequence of Kouleothrix aurantiaca JCM 19913.</title>
        <authorList>
            <person name="Hemp J."/>
        </authorList>
    </citation>
    <scope>NUCLEOTIDE SEQUENCE [LARGE SCALE GENOMIC DNA]</scope>
    <source>
        <strain evidence="2 3">COM-B</strain>
    </source>
</reference>
<dbReference type="EMBL" id="LJCR01000509">
    <property type="protein sequence ID" value="KPV52547.1"/>
    <property type="molecule type" value="Genomic_DNA"/>
</dbReference>
<feature type="transmembrane region" description="Helical" evidence="1">
    <location>
        <begin position="18"/>
        <end position="43"/>
    </location>
</feature>
<keyword evidence="3" id="KW-1185">Reference proteome</keyword>
<feature type="transmembrane region" description="Helical" evidence="1">
    <location>
        <begin position="104"/>
        <end position="127"/>
    </location>
</feature>
<keyword evidence="1" id="KW-0812">Transmembrane</keyword>
<gene>
    <name evidence="2" type="ORF">SE17_14870</name>
</gene>
<dbReference type="InterPro" id="IPR036259">
    <property type="entry name" value="MFS_trans_sf"/>
</dbReference>
<protein>
    <recommendedName>
        <fullName evidence="4">MFS transporter</fullName>
    </recommendedName>
</protein>
<evidence type="ECO:0008006" key="4">
    <source>
        <dbReference type="Google" id="ProtNLM"/>
    </source>
</evidence>
<feature type="transmembrane region" description="Helical" evidence="1">
    <location>
        <begin position="79"/>
        <end position="98"/>
    </location>
</feature>
<accession>A0A0P9HD68</accession>